<keyword evidence="3" id="KW-1003">Cell membrane</keyword>
<name>A0ABT1KQG8_9MICO</name>
<evidence type="ECO:0000256" key="6">
    <source>
        <dbReference type="ARBA" id="ARBA00023136"/>
    </source>
</evidence>
<sequence length="460" mass="48114">MTTATRMPRALRPFGSGQYRLLVVALSASLLSAGAWIVAAAWQVIELGGSPIDLSIVAVGASLGLVAAVLVGGVIADRVPQRRILLVVEAVRSVVFGIAGALALAGLIEVWHLAVLSFVLGVADGFFYPAYSAWLPALLPADQLLAANGVEGVLRPVAQNAAGPALASVLIAVQAPWLAFLVVAVLQVVAIAGLGLMHTTAVRRDLEASELHPVRQMFVDLRDGFSYLLRTRWLFATLAFSILLVLVVIGPIEVLIPFAVRDQTGGGAGEFALVLASFGIGGAVGSLLVASFRLPRRYLTLMILAWGFGCIPLAVIGVTSWLWVMVVATFIVGFLFDAASVVWGTLLQRRVPPAMLGRVSSLDFFVSLALMPLSMAIAGPVGEWLGLAPAFLLAGLVPPLLAVITLAAARLGQDELAHPLDGMLDATQVTGSEAAAGFAPPVDEPHPRSPAVRPADPRPE</sequence>
<evidence type="ECO:0000259" key="9">
    <source>
        <dbReference type="PROSITE" id="PS50850"/>
    </source>
</evidence>
<evidence type="ECO:0000256" key="7">
    <source>
        <dbReference type="SAM" id="MobiDB-lite"/>
    </source>
</evidence>
<evidence type="ECO:0000256" key="2">
    <source>
        <dbReference type="ARBA" id="ARBA00022448"/>
    </source>
</evidence>
<proteinExistence type="predicted"/>
<gene>
    <name evidence="10" type="ORF">BCL57_003326</name>
</gene>
<comment type="subcellular location">
    <subcellularLocation>
        <location evidence="1">Cell membrane</location>
        <topology evidence="1">Multi-pass membrane protein</topology>
    </subcellularLocation>
</comment>
<dbReference type="Proteomes" id="UP000893823">
    <property type="component" value="Unassembled WGS sequence"/>
</dbReference>
<dbReference type="PROSITE" id="PS50850">
    <property type="entry name" value="MFS"/>
    <property type="match status" value="1"/>
</dbReference>
<dbReference type="PANTHER" id="PTHR23513">
    <property type="entry name" value="INTEGRAL MEMBRANE EFFLUX PROTEIN-RELATED"/>
    <property type="match status" value="1"/>
</dbReference>
<evidence type="ECO:0000256" key="4">
    <source>
        <dbReference type="ARBA" id="ARBA00022692"/>
    </source>
</evidence>
<dbReference type="SUPFAM" id="SSF103473">
    <property type="entry name" value="MFS general substrate transporter"/>
    <property type="match status" value="1"/>
</dbReference>
<reference evidence="10" key="1">
    <citation type="submission" date="2022-06" db="EMBL/GenBank/DDBJ databases">
        <title>Genomic Encyclopedia of Type Strains, Phase III (KMG-III): the genomes of soil and plant-associated and newly described type strains.</title>
        <authorList>
            <person name="Whitman W."/>
        </authorList>
    </citation>
    <scope>NUCLEOTIDE SEQUENCE</scope>
    <source>
        <strain evidence="10">CPCC 202695</strain>
    </source>
</reference>
<evidence type="ECO:0000256" key="8">
    <source>
        <dbReference type="SAM" id="Phobius"/>
    </source>
</evidence>
<accession>A0ABT1KQG8</accession>
<keyword evidence="6 8" id="KW-0472">Membrane</keyword>
<comment type="caution">
    <text evidence="10">The sequence shown here is derived from an EMBL/GenBank/DDBJ whole genome shotgun (WGS) entry which is preliminary data.</text>
</comment>
<keyword evidence="5 8" id="KW-1133">Transmembrane helix</keyword>
<feature type="transmembrane region" description="Helical" evidence="8">
    <location>
        <begin position="56"/>
        <end position="76"/>
    </location>
</feature>
<dbReference type="CDD" id="cd06173">
    <property type="entry name" value="MFS_MefA_like"/>
    <property type="match status" value="1"/>
</dbReference>
<feature type="region of interest" description="Disordered" evidence="7">
    <location>
        <begin position="434"/>
        <end position="460"/>
    </location>
</feature>
<evidence type="ECO:0000313" key="11">
    <source>
        <dbReference type="Proteomes" id="UP000893823"/>
    </source>
</evidence>
<organism evidence="10 11">
    <name type="scientific">Agromyces flavus</name>
    <dbReference type="NCBI Taxonomy" id="589382"/>
    <lineage>
        <taxon>Bacteria</taxon>
        <taxon>Bacillati</taxon>
        <taxon>Actinomycetota</taxon>
        <taxon>Actinomycetes</taxon>
        <taxon>Micrococcales</taxon>
        <taxon>Microbacteriaceae</taxon>
        <taxon>Agromyces</taxon>
    </lineage>
</organism>
<dbReference type="Pfam" id="PF05977">
    <property type="entry name" value="MFS_3"/>
    <property type="match status" value="1"/>
</dbReference>
<keyword evidence="4 8" id="KW-0812">Transmembrane</keyword>
<evidence type="ECO:0000313" key="10">
    <source>
        <dbReference type="EMBL" id="MCP2369143.1"/>
    </source>
</evidence>
<evidence type="ECO:0000256" key="5">
    <source>
        <dbReference type="ARBA" id="ARBA00022989"/>
    </source>
</evidence>
<dbReference type="InterPro" id="IPR036259">
    <property type="entry name" value="MFS_trans_sf"/>
</dbReference>
<feature type="transmembrane region" description="Helical" evidence="8">
    <location>
        <begin position="384"/>
        <end position="409"/>
    </location>
</feature>
<protein>
    <submittedName>
        <fullName evidence="10">MFS family permease</fullName>
    </submittedName>
</protein>
<dbReference type="Gene3D" id="1.20.1250.20">
    <property type="entry name" value="MFS general substrate transporter like domains"/>
    <property type="match status" value="1"/>
</dbReference>
<feature type="transmembrane region" description="Helical" evidence="8">
    <location>
        <begin position="359"/>
        <end position="378"/>
    </location>
</feature>
<keyword evidence="11" id="KW-1185">Reference proteome</keyword>
<feature type="domain" description="Major facilitator superfamily (MFS) profile" evidence="9">
    <location>
        <begin position="1"/>
        <end position="413"/>
    </location>
</feature>
<evidence type="ECO:0000256" key="1">
    <source>
        <dbReference type="ARBA" id="ARBA00004651"/>
    </source>
</evidence>
<dbReference type="InterPro" id="IPR010290">
    <property type="entry name" value="TM_effector"/>
</dbReference>
<feature type="transmembrane region" description="Helical" evidence="8">
    <location>
        <begin position="322"/>
        <end position="347"/>
    </location>
</feature>
<dbReference type="InterPro" id="IPR020846">
    <property type="entry name" value="MFS_dom"/>
</dbReference>
<feature type="transmembrane region" description="Helical" evidence="8">
    <location>
        <begin position="271"/>
        <end position="291"/>
    </location>
</feature>
<keyword evidence="2" id="KW-0813">Transport</keyword>
<dbReference type="EMBL" id="SODL02000007">
    <property type="protein sequence ID" value="MCP2369143.1"/>
    <property type="molecule type" value="Genomic_DNA"/>
</dbReference>
<feature type="transmembrane region" description="Helical" evidence="8">
    <location>
        <begin position="177"/>
        <end position="197"/>
    </location>
</feature>
<feature type="transmembrane region" description="Helical" evidence="8">
    <location>
        <begin position="233"/>
        <end position="259"/>
    </location>
</feature>
<feature type="transmembrane region" description="Helical" evidence="8">
    <location>
        <begin position="298"/>
        <end position="316"/>
    </location>
</feature>
<evidence type="ECO:0000256" key="3">
    <source>
        <dbReference type="ARBA" id="ARBA00022475"/>
    </source>
</evidence>
<dbReference type="PANTHER" id="PTHR23513:SF11">
    <property type="entry name" value="STAPHYLOFERRIN A TRANSPORTER"/>
    <property type="match status" value="1"/>
</dbReference>